<dbReference type="AlphaFoldDB" id="A0AAN7JPV9"/>
<comment type="caution">
    <text evidence="1">The sequence shown here is derived from an EMBL/GenBank/DDBJ whole genome shotgun (WGS) entry which is preliminary data.</text>
</comment>
<evidence type="ECO:0008006" key="3">
    <source>
        <dbReference type="Google" id="ProtNLM"/>
    </source>
</evidence>
<gene>
    <name evidence="1" type="ORF">SAY87_004782</name>
</gene>
<name>A0AAN7JPV9_9MYRT</name>
<proteinExistence type="predicted"/>
<dbReference type="Proteomes" id="UP001345219">
    <property type="component" value="Chromosome 4"/>
</dbReference>
<dbReference type="EMBL" id="JAXIOK010000017">
    <property type="protein sequence ID" value="KAK4751300.1"/>
    <property type="molecule type" value="Genomic_DNA"/>
</dbReference>
<accession>A0AAN7JPV9</accession>
<evidence type="ECO:0000313" key="2">
    <source>
        <dbReference type="Proteomes" id="UP001345219"/>
    </source>
</evidence>
<sequence length="259" mass="29744">MGPDSPNCINMEDDMGVDMFSYYSNAVAKLLSKDDDDDDDNNMDNIRADSMLFEDAIAVKLSEVKREELKSLLRQFLFVLTPQVDEILDPVMKMHNLKLLLSCNKQEETCSCVSSDSDTDEYLFKKLRRSSPASLASVTAHVEEVHFLLKKDSSKVEAMIKKYCDELSITLEKMAQQLEEVLDMIMSKCRLMTLSEKEQLRISVLQLPRDKLCRATEIIGRKEGSETEPNNEDTALWRLHYYVKALQRSEVLDSKIQRP</sequence>
<protein>
    <recommendedName>
        <fullName evidence="3">NET domain-containing protein</fullName>
    </recommendedName>
</protein>
<reference evidence="1 2" key="1">
    <citation type="journal article" date="2023" name="Hortic Res">
        <title>Pangenome of water caltrop reveals structural variations and asymmetric subgenome divergence after allopolyploidization.</title>
        <authorList>
            <person name="Zhang X."/>
            <person name="Chen Y."/>
            <person name="Wang L."/>
            <person name="Yuan Y."/>
            <person name="Fang M."/>
            <person name="Shi L."/>
            <person name="Lu R."/>
            <person name="Comes H.P."/>
            <person name="Ma Y."/>
            <person name="Chen Y."/>
            <person name="Huang G."/>
            <person name="Zhou Y."/>
            <person name="Zheng Z."/>
            <person name="Qiu Y."/>
        </authorList>
    </citation>
    <scope>NUCLEOTIDE SEQUENCE [LARGE SCALE GENOMIC DNA]</scope>
    <source>
        <tissue evidence="1">Roots</tissue>
    </source>
</reference>
<organism evidence="1 2">
    <name type="scientific">Trapa incisa</name>
    <dbReference type="NCBI Taxonomy" id="236973"/>
    <lineage>
        <taxon>Eukaryota</taxon>
        <taxon>Viridiplantae</taxon>
        <taxon>Streptophyta</taxon>
        <taxon>Embryophyta</taxon>
        <taxon>Tracheophyta</taxon>
        <taxon>Spermatophyta</taxon>
        <taxon>Magnoliopsida</taxon>
        <taxon>eudicotyledons</taxon>
        <taxon>Gunneridae</taxon>
        <taxon>Pentapetalae</taxon>
        <taxon>rosids</taxon>
        <taxon>malvids</taxon>
        <taxon>Myrtales</taxon>
        <taxon>Lythraceae</taxon>
        <taxon>Trapa</taxon>
    </lineage>
</organism>
<evidence type="ECO:0000313" key="1">
    <source>
        <dbReference type="EMBL" id="KAK4751300.1"/>
    </source>
</evidence>
<keyword evidence="2" id="KW-1185">Reference proteome</keyword>